<sequence>MVRGIPHTEKIFIGGDFNGHIGATSRGYDDVHGGFSFGDRNEGGTSLLDFARAFDLVIESSSFPKKREHFVTFCSSVADIQIDYLLCRKFGKGLCTDCKVIPSENLLPLHRLLVMNLEIMRKRRKREMYRQHSIKWAALTEAKVQDLGVKLTFPRVVEHLATPMKSQSSQRATFFGKKPYVFKVSITNEFEIYDLEIFNMLMFDGDPSKYKRGESVGSRKRGIRGLKGLLCGHKEDWRWNGEVQGKVETKKAAYLKLVESADKEEKRENKEHYKLSKKEAKLVVTAAKTATFSRLYEELEG</sequence>
<proteinExistence type="predicted"/>
<protein>
    <submittedName>
        <fullName evidence="2">Uncharacterized protein LOC142176173</fullName>
    </submittedName>
</protein>
<name>A0AC58TQ65_TOBAC</name>
<organism evidence="1 2">
    <name type="scientific">Nicotiana tabacum</name>
    <name type="common">Common tobacco</name>
    <dbReference type="NCBI Taxonomy" id="4097"/>
    <lineage>
        <taxon>Eukaryota</taxon>
        <taxon>Viridiplantae</taxon>
        <taxon>Streptophyta</taxon>
        <taxon>Embryophyta</taxon>
        <taxon>Tracheophyta</taxon>
        <taxon>Spermatophyta</taxon>
        <taxon>Magnoliopsida</taxon>
        <taxon>eudicotyledons</taxon>
        <taxon>Gunneridae</taxon>
        <taxon>Pentapetalae</taxon>
        <taxon>asterids</taxon>
        <taxon>lamiids</taxon>
        <taxon>Solanales</taxon>
        <taxon>Solanaceae</taxon>
        <taxon>Nicotianoideae</taxon>
        <taxon>Nicotianeae</taxon>
        <taxon>Nicotiana</taxon>
    </lineage>
</organism>
<dbReference type="RefSeq" id="XP_075099361.1">
    <property type="nucleotide sequence ID" value="XM_075243260.1"/>
</dbReference>
<reference evidence="1" key="1">
    <citation type="journal article" date="2014" name="Nat. Commun.">
        <title>The tobacco genome sequence and its comparison with those of tomato and potato.</title>
        <authorList>
            <person name="Sierro N."/>
            <person name="Battey J.N."/>
            <person name="Ouadi S."/>
            <person name="Bakaher N."/>
            <person name="Bovet L."/>
            <person name="Willig A."/>
            <person name="Goepfert S."/>
            <person name="Peitsch M.C."/>
            <person name="Ivanov N.V."/>
        </authorList>
    </citation>
    <scope>NUCLEOTIDE SEQUENCE [LARGE SCALE GENOMIC DNA]</scope>
</reference>
<evidence type="ECO:0000313" key="2">
    <source>
        <dbReference type="RefSeq" id="XP_075099361.1"/>
    </source>
</evidence>
<evidence type="ECO:0000313" key="1">
    <source>
        <dbReference type="Proteomes" id="UP000790787"/>
    </source>
</evidence>
<reference evidence="2" key="2">
    <citation type="submission" date="2025-08" db="UniProtKB">
        <authorList>
            <consortium name="RefSeq"/>
        </authorList>
    </citation>
    <scope>IDENTIFICATION</scope>
    <source>
        <tissue evidence="2">Leaf</tissue>
    </source>
</reference>
<gene>
    <name evidence="2" type="primary">LOC142176173</name>
</gene>
<keyword evidence="1" id="KW-1185">Reference proteome</keyword>
<dbReference type="Proteomes" id="UP000790787">
    <property type="component" value="Chromosome 22"/>
</dbReference>
<accession>A0AC58TQ65</accession>